<accession>R7V743</accession>
<dbReference type="GO" id="GO:0016279">
    <property type="term" value="F:protein-lysine N-methyltransferase activity"/>
    <property type="evidence" value="ECO:0007669"/>
    <property type="project" value="UniProtKB-UniRule"/>
</dbReference>
<evidence type="ECO:0000256" key="1">
    <source>
        <dbReference type="ARBA" id="ARBA00022490"/>
    </source>
</evidence>
<keyword evidence="2 5" id="KW-0489">Methyltransferase</keyword>
<organism evidence="7">
    <name type="scientific">Capitella teleta</name>
    <name type="common">Polychaete worm</name>
    <dbReference type="NCBI Taxonomy" id="283909"/>
    <lineage>
        <taxon>Eukaryota</taxon>
        <taxon>Metazoa</taxon>
        <taxon>Spiralia</taxon>
        <taxon>Lophotrochozoa</taxon>
        <taxon>Annelida</taxon>
        <taxon>Polychaeta</taxon>
        <taxon>Sedentaria</taxon>
        <taxon>Scolecida</taxon>
        <taxon>Capitellidae</taxon>
        <taxon>Capitella</taxon>
    </lineage>
</organism>
<dbReference type="EC" id="2.1.1.-" evidence="5"/>
<dbReference type="GO" id="GO:0032259">
    <property type="term" value="P:methylation"/>
    <property type="evidence" value="ECO:0007669"/>
    <property type="project" value="UniProtKB-KW"/>
</dbReference>
<dbReference type="STRING" id="283909.R7V743"/>
<name>R7V743_CAPTE</name>
<comment type="subcellular location">
    <subcellularLocation>
        <location evidence="5">Cytoplasm</location>
    </subcellularLocation>
</comment>
<dbReference type="CDD" id="cd02440">
    <property type="entry name" value="AdoMet_MTases"/>
    <property type="match status" value="1"/>
</dbReference>
<dbReference type="InterPro" id="IPR025714">
    <property type="entry name" value="Methyltranfer_dom"/>
</dbReference>
<reference evidence="7 9" key="2">
    <citation type="journal article" date="2013" name="Nature">
        <title>Insights into bilaterian evolution from three spiralian genomes.</title>
        <authorList>
            <person name="Simakov O."/>
            <person name="Marletaz F."/>
            <person name="Cho S.J."/>
            <person name="Edsinger-Gonzales E."/>
            <person name="Havlak P."/>
            <person name="Hellsten U."/>
            <person name="Kuo D.H."/>
            <person name="Larsson T."/>
            <person name="Lv J."/>
            <person name="Arendt D."/>
            <person name="Savage R."/>
            <person name="Osoegawa K."/>
            <person name="de Jong P."/>
            <person name="Grimwood J."/>
            <person name="Chapman J.A."/>
            <person name="Shapiro H."/>
            <person name="Aerts A."/>
            <person name="Otillar R.P."/>
            <person name="Terry A.Y."/>
            <person name="Boore J.L."/>
            <person name="Grigoriev I.V."/>
            <person name="Lindberg D.R."/>
            <person name="Seaver E.C."/>
            <person name="Weisblat D.A."/>
            <person name="Putnam N.H."/>
            <person name="Rokhsar D.S."/>
        </authorList>
    </citation>
    <scope>NUCLEOTIDE SEQUENCE</scope>
    <source>
        <strain evidence="7 9">I ESC-2004</strain>
    </source>
</reference>
<reference evidence="9" key="1">
    <citation type="submission" date="2012-12" db="EMBL/GenBank/DDBJ databases">
        <authorList>
            <person name="Hellsten U."/>
            <person name="Grimwood J."/>
            <person name="Chapman J.A."/>
            <person name="Shapiro H."/>
            <person name="Aerts A."/>
            <person name="Otillar R.P."/>
            <person name="Terry A.Y."/>
            <person name="Boore J.L."/>
            <person name="Simakov O."/>
            <person name="Marletaz F."/>
            <person name="Cho S.-J."/>
            <person name="Edsinger-Gonzales E."/>
            <person name="Havlak P."/>
            <person name="Kuo D.-H."/>
            <person name="Larsson T."/>
            <person name="Lv J."/>
            <person name="Arendt D."/>
            <person name="Savage R."/>
            <person name="Osoegawa K."/>
            <person name="de Jong P."/>
            <person name="Lindberg D.R."/>
            <person name="Seaver E.C."/>
            <person name="Weisblat D.A."/>
            <person name="Putnam N.H."/>
            <person name="Grigoriev I.V."/>
            <person name="Rokhsar D.S."/>
        </authorList>
    </citation>
    <scope>NUCLEOTIDE SEQUENCE</scope>
    <source>
        <strain evidence="9">I ESC-2004</strain>
    </source>
</reference>
<protein>
    <recommendedName>
        <fullName evidence="5">Protein-lysine N-methyltransferase CAPTEDRAFT_181492</fullName>
        <ecNumber evidence="5">2.1.1.-</ecNumber>
    </recommendedName>
</protein>
<sequence length="224" mass="25586">MDAMGETNELNSSKLGTKEFWDETYQRELKTFDEIKDCGEVWFGYDSVERVIRWVERQDDIEENCRILDVGCGNGIMLTELADRGYTSLFGVDYSEAAIELAEKVASEQEKDGIQYEACDFLADPMVGKLLQEKYHLILDKGTYDAISLNPENPLEKRECYVRNLSRILNHKGLFILTSCNWTEEELISHFGQALSFKCKIPSPSFKFGGQTGNRETVVVFTTI</sequence>
<dbReference type="Pfam" id="PF13847">
    <property type="entry name" value="Methyltransf_31"/>
    <property type="match status" value="1"/>
</dbReference>
<dbReference type="Gene3D" id="3.40.50.150">
    <property type="entry name" value="Vaccinia Virus protein VP39"/>
    <property type="match status" value="1"/>
</dbReference>
<evidence type="ECO:0000313" key="7">
    <source>
        <dbReference type="EMBL" id="ELU11590.1"/>
    </source>
</evidence>
<dbReference type="InterPro" id="IPR026635">
    <property type="entry name" value="Efm4/METTL10"/>
</dbReference>
<dbReference type="PANTHER" id="PTHR12843">
    <property type="entry name" value="PROTEIN-LYSINE N-METHYLTRANSFERASE METTL10"/>
    <property type="match status" value="1"/>
</dbReference>
<keyword evidence="4 5" id="KW-0949">S-adenosyl-L-methionine</keyword>
<dbReference type="EMBL" id="AMQN01005688">
    <property type="status" value="NOT_ANNOTATED_CDS"/>
    <property type="molecule type" value="Genomic_DNA"/>
</dbReference>
<dbReference type="InterPro" id="IPR029063">
    <property type="entry name" value="SAM-dependent_MTases_sf"/>
</dbReference>
<dbReference type="EnsemblMetazoa" id="CapteT181492">
    <property type="protein sequence ID" value="CapteP181492"/>
    <property type="gene ID" value="CapteG181492"/>
</dbReference>
<evidence type="ECO:0000256" key="3">
    <source>
        <dbReference type="ARBA" id="ARBA00022679"/>
    </source>
</evidence>
<dbReference type="Proteomes" id="UP000014760">
    <property type="component" value="Unassembled WGS sequence"/>
</dbReference>
<dbReference type="SUPFAM" id="SSF53335">
    <property type="entry name" value="S-adenosyl-L-methionine-dependent methyltransferases"/>
    <property type="match status" value="1"/>
</dbReference>
<dbReference type="GO" id="GO:0005737">
    <property type="term" value="C:cytoplasm"/>
    <property type="evidence" value="ECO:0007669"/>
    <property type="project" value="UniProtKB-SubCell"/>
</dbReference>
<evidence type="ECO:0000313" key="8">
    <source>
        <dbReference type="EnsemblMetazoa" id="CapteP181492"/>
    </source>
</evidence>
<evidence type="ECO:0000256" key="2">
    <source>
        <dbReference type="ARBA" id="ARBA00022603"/>
    </source>
</evidence>
<comment type="function">
    <text evidence="5">S-adenosyl-L-methionine-dependent protein-lysine N-methyltransferase that methylates elongation factor 1-alpha.</text>
</comment>
<reference evidence="8" key="3">
    <citation type="submission" date="2015-06" db="UniProtKB">
        <authorList>
            <consortium name="EnsemblMetazoa"/>
        </authorList>
    </citation>
    <scope>IDENTIFICATION</scope>
</reference>
<dbReference type="OMA" id="PTPSFQF"/>
<evidence type="ECO:0000259" key="6">
    <source>
        <dbReference type="Pfam" id="PF13847"/>
    </source>
</evidence>
<comment type="similarity">
    <text evidence="5">Belongs to the class I-like SAM-binding methyltransferase superfamily. EFM4 family.</text>
</comment>
<gene>
    <name evidence="7" type="ORF">CAPTEDRAFT_181492</name>
</gene>
<evidence type="ECO:0000256" key="4">
    <source>
        <dbReference type="ARBA" id="ARBA00022691"/>
    </source>
</evidence>
<keyword evidence="1 5" id="KW-0963">Cytoplasm</keyword>
<dbReference type="AlphaFoldDB" id="R7V743"/>
<evidence type="ECO:0000256" key="5">
    <source>
        <dbReference type="HAMAP-Rule" id="MF_03188"/>
    </source>
</evidence>
<dbReference type="FunCoup" id="R7V743">
    <property type="interactions" value="1621"/>
</dbReference>
<dbReference type="HAMAP" id="MF_03188">
    <property type="entry name" value="Methyltr_EFM4"/>
    <property type="match status" value="1"/>
</dbReference>
<evidence type="ECO:0000313" key="9">
    <source>
        <dbReference type="Proteomes" id="UP000014760"/>
    </source>
</evidence>
<proteinExistence type="inferred from homology"/>
<keyword evidence="9" id="KW-1185">Reference proteome</keyword>
<dbReference type="OrthoDB" id="540004at2759"/>
<dbReference type="PANTHER" id="PTHR12843:SF5">
    <property type="entry name" value="EEF1A LYSINE METHYLTRANSFERASE 2"/>
    <property type="match status" value="1"/>
</dbReference>
<dbReference type="EMBL" id="KB296584">
    <property type="protein sequence ID" value="ELU11590.1"/>
    <property type="molecule type" value="Genomic_DNA"/>
</dbReference>
<feature type="domain" description="Methyltransferase" evidence="6">
    <location>
        <begin position="62"/>
        <end position="196"/>
    </location>
</feature>
<dbReference type="HOGENOM" id="CLU_044783_2_1_1"/>
<keyword evidence="3 5" id="KW-0808">Transferase</keyword>